<evidence type="ECO:0000256" key="4">
    <source>
        <dbReference type="ARBA" id="ARBA00023136"/>
    </source>
</evidence>
<organism evidence="8 9">
    <name type="scientific">Apiospora saccharicola</name>
    <dbReference type="NCBI Taxonomy" id="335842"/>
    <lineage>
        <taxon>Eukaryota</taxon>
        <taxon>Fungi</taxon>
        <taxon>Dikarya</taxon>
        <taxon>Ascomycota</taxon>
        <taxon>Pezizomycotina</taxon>
        <taxon>Sordariomycetes</taxon>
        <taxon>Xylariomycetidae</taxon>
        <taxon>Amphisphaeriales</taxon>
        <taxon>Apiosporaceae</taxon>
        <taxon>Apiospora</taxon>
    </lineage>
</organism>
<dbReference type="Pfam" id="PF20684">
    <property type="entry name" value="Fung_rhodopsin"/>
    <property type="match status" value="1"/>
</dbReference>
<feature type="transmembrane region" description="Helical" evidence="6">
    <location>
        <begin position="169"/>
        <end position="193"/>
    </location>
</feature>
<evidence type="ECO:0000256" key="2">
    <source>
        <dbReference type="ARBA" id="ARBA00022692"/>
    </source>
</evidence>
<dbReference type="PANTHER" id="PTHR33048:SF166">
    <property type="entry name" value="PTH11-LIKE INTEGRAL MEMBRANE PROTEIN"/>
    <property type="match status" value="1"/>
</dbReference>
<keyword evidence="3 6" id="KW-1133">Transmembrane helix</keyword>
<evidence type="ECO:0000313" key="9">
    <source>
        <dbReference type="Proteomes" id="UP001446871"/>
    </source>
</evidence>
<proteinExistence type="inferred from homology"/>
<keyword evidence="2 6" id="KW-0812">Transmembrane</keyword>
<gene>
    <name evidence="8" type="ORF">PG996_008153</name>
</gene>
<keyword evidence="4 6" id="KW-0472">Membrane</keyword>
<evidence type="ECO:0000259" key="7">
    <source>
        <dbReference type="Pfam" id="PF20684"/>
    </source>
</evidence>
<feature type="transmembrane region" description="Helical" evidence="6">
    <location>
        <begin position="48"/>
        <end position="71"/>
    </location>
</feature>
<evidence type="ECO:0000313" key="8">
    <source>
        <dbReference type="EMBL" id="KAK8063501.1"/>
    </source>
</evidence>
<feature type="transmembrane region" description="Helical" evidence="6">
    <location>
        <begin position="128"/>
        <end position="149"/>
    </location>
</feature>
<name>A0ABR1UZM2_9PEZI</name>
<protein>
    <recommendedName>
        <fullName evidence="7">Rhodopsin domain-containing protein</fullName>
    </recommendedName>
</protein>
<reference evidence="8 9" key="1">
    <citation type="submission" date="2023-01" db="EMBL/GenBank/DDBJ databases">
        <title>Analysis of 21 Apiospora genomes using comparative genomics revels a genus with tremendous synthesis potential of carbohydrate active enzymes and secondary metabolites.</title>
        <authorList>
            <person name="Sorensen T."/>
        </authorList>
    </citation>
    <scope>NUCLEOTIDE SEQUENCE [LARGE SCALE GENOMIC DNA]</scope>
    <source>
        <strain evidence="8 9">CBS 83171</strain>
    </source>
</reference>
<comment type="similarity">
    <text evidence="5">Belongs to the SAT4 family.</text>
</comment>
<dbReference type="PANTHER" id="PTHR33048">
    <property type="entry name" value="PTH11-LIKE INTEGRAL MEMBRANE PROTEIN (AFU_ORTHOLOGUE AFUA_5G11245)"/>
    <property type="match status" value="1"/>
</dbReference>
<dbReference type="EMBL" id="JAQQWM010000005">
    <property type="protein sequence ID" value="KAK8063501.1"/>
    <property type="molecule type" value="Genomic_DNA"/>
</dbReference>
<evidence type="ECO:0000256" key="6">
    <source>
        <dbReference type="SAM" id="Phobius"/>
    </source>
</evidence>
<keyword evidence="9" id="KW-1185">Reference proteome</keyword>
<dbReference type="InterPro" id="IPR052337">
    <property type="entry name" value="SAT4-like"/>
</dbReference>
<feature type="domain" description="Rhodopsin" evidence="7">
    <location>
        <begin position="51"/>
        <end position="258"/>
    </location>
</feature>
<dbReference type="Proteomes" id="UP001446871">
    <property type="component" value="Unassembled WGS sequence"/>
</dbReference>
<comment type="caution">
    <text evidence="8">The sequence shown here is derived from an EMBL/GenBank/DDBJ whole genome shotgun (WGS) entry which is preliminary data.</text>
</comment>
<sequence>MINIIKAQILDYISSALCLAILITRIYLEHLSLKARRRRRRRNVNYKLSIYLISFSAIAVVSRTVVTHLYLQLGAASPPPQPIDNSYIVGKILVLVARVLFTLVLWLQISLMLTFYDLLVHDVKVVDWVLRVIWGLVVATLIGVVLATFLECQPFSWYWDGDHFCQRGYIQLAMQTRCNILLDVVVLIVAFPLTRLSKHTWPQKLRVYALVGLGVLCIAISITRLVQTFKDPGQYSRTIWASIQTLVAVFISNAPTIYGSINTT</sequence>
<evidence type="ECO:0000256" key="3">
    <source>
        <dbReference type="ARBA" id="ARBA00022989"/>
    </source>
</evidence>
<feature type="transmembrane region" description="Helical" evidence="6">
    <location>
        <begin position="91"/>
        <end position="116"/>
    </location>
</feature>
<comment type="subcellular location">
    <subcellularLocation>
        <location evidence="1">Membrane</location>
        <topology evidence="1">Multi-pass membrane protein</topology>
    </subcellularLocation>
</comment>
<feature type="transmembrane region" description="Helical" evidence="6">
    <location>
        <begin position="12"/>
        <end position="28"/>
    </location>
</feature>
<feature type="transmembrane region" description="Helical" evidence="6">
    <location>
        <begin position="238"/>
        <end position="258"/>
    </location>
</feature>
<evidence type="ECO:0000256" key="1">
    <source>
        <dbReference type="ARBA" id="ARBA00004141"/>
    </source>
</evidence>
<accession>A0ABR1UZM2</accession>
<feature type="transmembrane region" description="Helical" evidence="6">
    <location>
        <begin position="205"/>
        <end position="226"/>
    </location>
</feature>
<evidence type="ECO:0000256" key="5">
    <source>
        <dbReference type="ARBA" id="ARBA00038359"/>
    </source>
</evidence>
<dbReference type="InterPro" id="IPR049326">
    <property type="entry name" value="Rhodopsin_dom_fungi"/>
</dbReference>